<dbReference type="PANTHER" id="PTHR44520">
    <property type="entry name" value="RESPONSE REGULATOR RCP1-RELATED"/>
    <property type="match status" value="1"/>
</dbReference>
<evidence type="ECO:0000259" key="2">
    <source>
        <dbReference type="PROSITE" id="PS50110"/>
    </source>
</evidence>
<dbReference type="Proteomes" id="UP000199532">
    <property type="component" value="Unassembled WGS sequence"/>
</dbReference>
<feature type="domain" description="Response regulatory" evidence="2">
    <location>
        <begin position="5"/>
        <end position="127"/>
    </location>
</feature>
<reference evidence="3 4" key="1">
    <citation type="submission" date="2016-10" db="EMBL/GenBank/DDBJ databases">
        <authorList>
            <person name="de Groot N.N."/>
        </authorList>
    </citation>
    <scope>NUCLEOTIDE SEQUENCE [LARGE SCALE GENOMIC DNA]</scope>
    <source>
        <strain evidence="3 4">DSM 19938</strain>
    </source>
</reference>
<evidence type="ECO:0000256" key="1">
    <source>
        <dbReference type="PROSITE-ProRule" id="PRU00169"/>
    </source>
</evidence>
<accession>A0A1H6RKI4</accession>
<evidence type="ECO:0000313" key="4">
    <source>
        <dbReference type="Proteomes" id="UP000199532"/>
    </source>
</evidence>
<organism evidence="3 4">
    <name type="scientific">Dyadobacter koreensis</name>
    <dbReference type="NCBI Taxonomy" id="408657"/>
    <lineage>
        <taxon>Bacteria</taxon>
        <taxon>Pseudomonadati</taxon>
        <taxon>Bacteroidota</taxon>
        <taxon>Cytophagia</taxon>
        <taxon>Cytophagales</taxon>
        <taxon>Spirosomataceae</taxon>
        <taxon>Dyadobacter</taxon>
    </lineage>
</organism>
<dbReference type="PROSITE" id="PS50110">
    <property type="entry name" value="RESPONSE_REGULATORY"/>
    <property type="match status" value="1"/>
</dbReference>
<dbReference type="Pfam" id="PF00072">
    <property type="entry name" value="Response_reg"/>
    <property type="match status" value="1"/>
</dbReference>
<name>A0A1H6RKI4_9BACT</name>
<dbReference type="GO" id="GO:0000160">
    <property type="term" value="P:phosphorelay signal transduction system"/>
    <property type="evidence" value="ECO:0007669"/>
    <property type="project" value="InterPro"/>
</dbReference>
<dbReference type="AlphaFoldDB" id="A0A1H6RKI4"/>
<dbReference type="SUPFAM" id="SSF52172">
    <property type="entry name" value="CheY-like"/>
    <property type="match status" value="1"/>
</dbReference>
<protein>
    <submittedName>
        <fullName evidence="3">Response regulator receiver domain-containing protein</fullName>
    </submittedName>
</protein>
<dbReference type="PANTHER" id="PTHR44520:SF2">
    <property type="entry name" value="RESPONSE REGULATOR RCP1"/>
    <property type="match status" value="1"/>
</dbReference>
<dbReference type="InterPro" id="IPR011006">
    <property type="entry name" value="CheY-like_superfamily"/>
</dbReference>
<dbReference type="OrthoDB" id="7631574at2"/>
<dbReference type="CDD" id="cd17557">
    <property type="entry name" value="REC_Rcp-like"/>
    <property type="match status" value="1"/>
</dbReference>
<gene>
    <name evidence="3" type="ORF">SAMN04487995_1304</name>
</gene>
<dbReference type="Gene3D" id="3.40.50.2300">
    <property type="match status" value="1"/>
</dbReference>
<dbReference type="RefSeq" id="WP_090333583.1">
    <property type="nucleotide sequence ID" value="NZ_FNXY01000002.1"/>
</dbReference>
<dbReference type="STRING" id="408657.SAMN04487995_1304"/>
<keyword evidence="1" id="KW-0597">Phosphoprotein</keyword>
<evidence type="ECO:0000313" key="3">
    <source>
        <dbReference type="EMBL" id="SEI54996.1"/>
    </source>
</evidence>
<dbReference type="SMART" id="SM00448">
    <property type="entry name" value="REC"/>
    <property type="match status" value="1"/>
</dbReference>
<feature type="modified residue" description="4-aspartylphosphate" evidence="1">
    <location>
        <position position="60"/>
    </location>
</feature>
<dbReference type="EMBL" id="FNXY01000002">
    <property type="protein sequence ID" value="SEI54996.1"/>
    <property type="molecule type" value="Genomic_DNA"/>
</dbReference>
<dbReference type="InterPro" id="IPR052893">
    <property type="entry name" value="TCS_response_regulator"/>
</dbReference>
<keyword evidence="4" id="KW-1185">Reference proteome</keyword>
<dbReference type="InterPro" id="IPR001789">
    <property type="entry name" value="Sig_transdc_resp-reg_receiver"/>
</dbReference>
<proteinExistence type="predicted"/>
<sequence>MNNGQILMADDDADDRFLVQAAFEDNDLINRIVFFEDGEQLLEYYIAEENQDAPNLIFLDLNMPKRDGREVLRVIRKNTKWDDVPIIIFSTSNAPDDVVASYQLGANCYIVKPSSYEELKDLVLNVHKFWLQPKAISC</sequence>